<proteinExistence type="predicted"/>
<comment type="caution">
    <text evidence="1">The sequence shown here is derived from an EMBL/GenBank/DDBJ whole genome shotgun (WGS) entry which is preliminary data.</text>
</comment>
<reference evidence="1" key="1">
    <citation type="submission" date="2021-05" db="EMBL/GenBank/DDBJ databases">
        <authorList>
            <person name="Pietrasiak N."/>
            <person name="Ward R."/>
            <person name="Stajich J.E."/>
            <person name="Kurbessoian T."/>
        </authorList>
    </citation>
    <scope>NUCLEOTIDE SEQUENCE</scope>
    <source>
        <strain evidence="1">GSE-NOS-MK-12-04C</strain>
    </source>
</reference>
<protein>
    <submittedName>
        <fullName evidence="1">Uncharacterized protein</fullName>
    </submittedName>
</protein>
<dbReference type="Proteomes" id="UP000729701">
    <property type="component" value="Unassembled WGS sequence"/>
</dbReference>
<dbReference type="AlphaFoldDB" id="A0A951QQP2"/>
<sequence>MTDFTLKQQSFVQNDIPTRLGHLAANLSQIQTFWLEGSHQDTLIQLVKESRYLIESIVTDMVKADDIDRAAELVDLVRVLTRWLFKWDTIWSDTTEKLSAAQQTEDWLRRVLEISGSV</sequence>
<reference evidence="1" key="2">
    <citation type="journal article" date="2022" name="Microbiol. Resour. Announc.">
        <title>Metagenome Sequencing to Explore Phylogenomics of Terrestrial Cyanobacteria.</title>
        <authorList>
            <person name="Ward R.D."/>
            <person name="Stajich J.E."/>
            <person name="Johansen J.R."/>
            <person name="Huntemann M."/>
            <person name="Clum A."/>
            <person name="Foster B."/>
            <person name="Foster B."/>
            <person name="Roux S."/>
            <person name="Palaniappan K."/>
            <person name="Varghese N."/>
            <person name="Mukherjee S."/>
            <person name="Reddy T.B.K."/>
            <person name="Daum C."/>
            <person name="Copeland A."/>
            <person name="Chen I.A."/>
            <person name="Ivanova N.N."/>
            <person name="Kyrpides N.C."/>
            <person name="Shapiro N."/>
            <person name="Eloe-Fadrosh E.A."/>
            <person name="Pietrasiak N."/>
        </authorList>
    </citation>
    <scope>NUCLEOTIDE SEQUENCE</scope>
    <source>
        <strain evidence="1">GSE-NOS-MK-12-04C</strain>
    </source>
</reference>
<dbReference type="EMBL" id="JAHHGZ010000020">
    <property type="protein sequence ID" value="MBW4669383.1"/>
    <property type="molecule type" value="Genomic_DNA"/>
</dbReference>
<gene>
    <name evidence="1" type="ORF">KME60_18675</name>
</gene>
<evidence type="ECO:0000313" key="2">
    <source>
        <dbReference type="Proteomes" id="UP000729701"/>
    </source>
</evidence>
<evidence type="ECO:0000313" key="1">
    <source>
        <dbReference type="EMBL" id="MBW4669383.1"/>
    </source>
</evidence>
<organism evidence="1 2">
    <name type="scientific">Cyanomargarita calcarea GSE-NOS-MK-12-04C</name>
    <dbReference type="NCBI Taxonomy" id="2839659"/>
    <lineage>
        <taxon>Bacteria</taxon>
        <taxon>Bacillati</taxon>
        <taxon>Cyanobacteriota</taxon>
        <taxon>Cyanophyceae</taxon>
        <taxon>Nostocales</taxon>
        <taxon>Cyanomargaritaceae</taxon>
        <taxon>Cyanomargarita</taxon>
    </lineage>
</organism>
<accession>A0A951QQP2</accession>
<name>A0A951QQP2_9CYAN</name>